<dbReference type="Proteomes" id="UP000187283">
    <property type="component" value="Unassembled WGS sequence"/>
</dbReference>
<protein>
    <submittedName>
        <fullName evidence="1">Uncharacterized protein</fullName>
    </submittedName>
</protein>
<evidence type="ECO:0000313" key="1">
    <source>
        <dbReference type="EMBL" id="OMJ20337.1"/>
    </source>
</evidence>
<evidence type="ECO:0000313" key="2">
    <source>
        <dbReference type="Proteomes" id="UP000187283"/>
    </source>
</evidence>
<gene>
    <name evidence="1" type="ORF">AYI70_g4169</name>
</gene>
<keyword evidence="2" id="KW-1185">Reference proteome</keyword>
<accession>A0A1R1Y058</accession>
<name>A0A1R1Y058_9FUNG</name>
<proteinExistence type="predicted"/>
<dbReference type="EMBL" id="LSSN01001266">
    <property type="protein sequence ID" value="OMJ20337.1"/>
    <property type="molecule type" value="Genomic_DNA"/>
</dbReference>
<dbReference type="AlphaFoldDB" id="A0A1R1Y058"/>
<comment type="caution">
    <text evidence="1">The sequence shown here is derived from an EMBL/GenBank/DDBJ whole genome shotgun (WGS) entry which is preliminary data.</text>
</comment>
<sequence length="96" mass="10540">MSFQLKVPSLTEPESIHFKLLLTVQIFISAEEGFITLLRGFDSLFGRSYGCLYSEFGSILCIAIPGSVDLNGAYSWIVSQLVHFLGPCFLNISSTG</sequence>
<organism evidence="1 2">
    <name type="scientific">Smittium culicis</name>
    <dbReference type="NCBI Taxonomy" id="133412"/>
    <lineage>
        <taxon>Eukaryota</taxon>
        <taxon>Fungi</taxon>
        <taxon>Fungi incertae sedis</taxon>
        <taxon>Zoopagomycota</taxon>
        <taxon>Kickxellomycotina</taxon>
        <taxon>Harpellomycetes</taxon>
        <taxon>Harpellales</taxon>
        <taxon>Legeriomycetaceae</taxon>
        <taxon>Smittium</taxon>
    </lineage>
</organism>
<reference evidence="1 2" key="1">
    <citation type="submission" date="2017-01" db="EMBL/GenBank/DDBJ databases">
        <authorList>
            <person name="Mah S.A."/>
            <person name="Swanson W.J."/>
            <person name="Moy G.W."/>
            <person name="Vacquier V.D."/>
        </authorList>
    </citation>
    <scope>NUCLEOTIDE SEQUENCE [LARGE SCALE GENOMIC DNA]</scope>
    <source>
        <strain evidence="1 2">GSMNP</strain>
    </source>
</reference>